<dbReference type="AlphaFoldDB" id="A0A5M7B4R4"/>
<evidence type="ECO:0000256" key="1">
    <source>
        <dbReference type="SAM" id="SignalP"/>
    </source>
</evidence>
<evidence type="ECO:0000313" key="3">
    <source>
        <dbReference type="EMBL" id="KAA5823377.1"/>
    </source>
</evidence>
<dbReference type="PANTHER" id="PTHR42852:SF13">
    <property type="entry name" value="PROTEIN DIPZ"/>
    <property type="match status" value="1"/>
</dbReference>
<dbReference type="EMBL" id="VMBF01000008">
    <property type="protein sequence ID" value="TSJ73865.1"/>
    <property type="molecule type" value="Genomic_DNA"/>
</dbReference>
<reference evidence="3 6" key="1">
    <citation type="journal article" date="2015" name="Int. J. Syst. Evol. Microbiol.">
        <title>Algibacter amylolyticus sp. nov., isolated from intertidal sediment.</title>
        <authorList>
            <person name="Zhang D.C."/>
            <person name="Wu J."/>
            <person name="Neuner K."/>
            <person name="Yao J."/>
            <person name="Margesin R."/>
        </authorList>
    </citation>
    <scope>NUCLEOTIDE SEQUENCE [LARGE SCALE GENOMIC DNA]</scope>
    <source>
        <strain evidence="3 6">RU-4-M-4</strain>
    </source>
</reference>
<dbReference type="Proteomes" id="UP000315145">
    <property type="component" value="Unassembled WGS sequence"/>
</dbReference>
<comment type="caution">
    <text evidence="3">The sequence shown here is derived from an EMBL/GenBank/DDBJ whole genome shotgun (WGS) entry which is preliminary data.</text>
</comment>
<dbReference type="GO" id="GO:0016491">
    <property type="term" value="F:oxidoreductase activity"/>
    <property type="evidence" value="ECO:0007669"/>
    <property type="project" value="InterPro"/>
</dbReference>
<name>A0A5M7B4R4_9FLAO</name>
<sequence>MKFNKITLSFLFLLCAKISFGQINISEQIQPSSLAKQDANALYFVDFWATWCGPCIHVSKYLESLQEQYPNNFYVVSLTKESPDIVDRFMKKHKMNLAVAIDYEGETFKKNNVRSLPYGILYNAYGDELWKGHPADLKGYQIGGFLNKNKKTIPVSEMIKLHEYEKFVVVEEEIQEDELIITNLNFVEDNSELRTSEHKSYLELKGDLKAILAYTLNSHRNQIEIPDELNKSYEIRFKLDSRAYFEQTKMLLKKLKLKKTDAELEGEVIVFDIKDPRFWGDNEIDWGPDTPKFLIGDSEIKADGVSLEEVKYKLINLLDTPIVLRHDNIDVKLVHDWDIHYKYFDLMVSGMWDSYGIDVAKKNIKYPKYVITKRGFF</sequence>
<feature type="chain" id="PRO_5024297295" evidence="1">
    <location>
        <begin position="22"/>
        <end position="377"/>
    </location>
</feature>
<protein>
    <submittedName>
        <fullName evidence="3">Redoxin domain-containing protein</fullName>
    </submittedName>
</protein>
<evidence type="ECO:0000313" key="6">
    <source>
        <dbReference type="Proteomes" id="UP000322315"/>
    </source>
</evidence>
<gene>
    <name evidence="3" type="ORF">F2B50_11760</name>
    <name evidence="4" type="ORF">FPF71_11760</name>
</gene>
<feature type="signal peptide" evidence="1">
    <location>
        <begin position="1"/>
        <end position="21"/>
    </location>
</feature>
<dbReference type="EMBL" id="VWRS01000008">
    <property type="protein sequence ID" value="KAA5823377.1"/>
    <property type="molecule type" value="Genomic_DNA"/>
</dbReference>
<keyword evidence="1" id="KW-0732">Signal</keyword>
<dbReference type="PANTHER" id="PTHR42852">
    <property type="entry name" value="THIOL:DISULFIDE INTERCHANGE PROTEIN DSBE"/>
    <property type="match status" value="1"/>
</dbReference>
<accession>A0A5M7B4R4</accession>
<dbReference type="CDD" id="cd02966">
    <property type="entry name" value="TlpA_like_family"/>
    <property type="match status" value="1"/>
</dbReference>
<dbReference type="PROSITE" id="PS51352">
    <property type="entry name" value="THIOREDOXIN_2"/>
    <property type="match status" value="1"/>
</dbReference>
<dbReference type="InterPro" id="IPR050553">
    <property type="entry name" value="Thioredoxin_ResA/DsbE_sf"/>
</dbReference>
<organism evidence="3 6">
    <name type="scientific">Algibacter amylolyticus</name>
    <dbReference type="NCBI Taxonomy" id="1608400"/>
    <lineage>
        <taxon>Bacteria</taxon>
        <taxon>Pseudomonadati</taxon>
        <taxon>Bacteroidota</taxon>
        <taxon>Flavobacteriia</taxon>
        <taxon>Flavobacteriales</taxon>
        <taxon>Flavobacteriaceae</taxon>
        <taxon>Algibacter</taxon>
    </lineage>
</organism>
<dbReference type="InterPro" id="IPR013740">
    <property type="entry name" value="Redoxin"/>
</dbReference>
<evidence type="ECO:0000313" key="5">
    <source>
        <dbReference type="Proteomes" id="UP000315145"/>
    </source>
</evidence>
<evidence type="ECO:0000313" key="4">
    <source>
        <dbReference type="EMBL" id="TSJ73865.1"/>
    </source>
</evidence>
<dbReference type="SUPFAM" id="SSF52833">
    <property type="entry name" value="Thioredoxin-like"/>
    <property type="match status" value="1"/>
</dbReference>
<feature type="domain" description="Thioredoxin" evidence="2">
    <location>
        <begin position="11"/>
        <end position="151"/>
    </location>
</feature>
<reference evidence="3" key="3">
    <citation type="submission" date="2019-09" db="EMBL/GenBank/DDBJ databases">
        <authorList>
            <person name="Zhang D.-C."/>
        </authorList>
    </citation>
    <scope>NUCLEOTIDE SEQUENCE</scope>
    <source>
        <strain evidence="3">RU-4-M-4</strain>
    </source>
</reference>
<dbReference type="Gene3D" id="3.40.30.10">
    <property type="entry name" value="Glutaredoxin"/>
    <property type="match status" value="1"/>
</dbReference>
<dbReference type="Proteomes" id="UP000322315">
    <property type="component" value="Unassembled WGS sequence"/>
</dbReference>
<dbReference type="Pfam" id="PF08534">
    <property type="entry name" value="Redoxin"/>
    <property type="match status" value="1"/>
</dbReference>
<dbReference type="InterPro" id="IPR036249">
    <property type="entry name" value="Thioredoxin-like_sf"/>
</dbReference>
<keyword evidence="5" id="KW-1185">Reference proteome</keyword>
<proteinExistence type="predicted"/>
<dbReference type="RefSeq" id="WP_144116866.1">
    <property type="nucleotide sequence ID" value="NZ_JACHGE010000002.1"/>
</dbReference>
<reference evidence="4 5" key="2">
    <citation type="submission" date="2019-07" db="EMBL/GenBank/DDBJ databases">
        <title>Algibacter marinivivus sp. nov., isolated from the surface of a marine red alga.</title>
        <authorList>
            <person name="Zhong X."/>
            <person name="Xu W."/>
            <person name="Zhang Y."/>
            <person name="Zhang Q."/>
            <person name="Du Z."/>
        </authorList>
    </citation>
    <scope>NUCLEOTIDE SEQUENCE [LARGE SCALE GENOMIC DNA]</scope>
    <source>
        <strain evidence="4 5">RU-4-M-4</strain>
    </source>
</reference>
<evidence type="ECO:0000259" key="2">
    <source>
        <dbReference type="PROSITE" id="PS51352"/>
    </source>
</evidence>
<dbReference type="OrthoDB" id="1069091at2"/>
<dbReference type="InterPro" id="IPR013766">
    <property type="entry name" value="Thioredoxin_domain"/>
</dbReference>